<keyword evidence="4" id="KW-1185">Reference proteome</keyword>
<dbReference type="RefSeq" id="WP_184842972.1">
    <property type="nucleotide sequence ID" value="NZ_JACHMN010000003.1"/>
</dbReference>
<evidence type="ECO:0000313" key="4">
    <source>
        <dbReference type="Proteomes" id="UP000587527"/>
    </source>
</evidence>
<evidence type="ECO:0008006" key="5">
    <source>
        <dbReference type="Google" id="ProtNLM"/>
    </source>
</evidence>
<name>A0A841BXB0_9ACTN</name>
<evidence type="ECO:0000259" key="1">
    <source>
        <dbReference type="Pfam" id="PF10979"/>
    </source>
</evidence>
<evidence type="ECO:0000259" key="2">
    <source>
        <dbReference type="Pfam" id="PF23771"/>
    </source>
</evidence>
<comment type="caution">
    <text evidence="3">The sequence shown here is derived from an EMBL/GenBank/DDBJ whole genome shotgun (WGS) entry which is preliminary data.</text>
</comment>
<reference evidence="3 4" key="1">
    <citation type="submission" date="2020-08" db="EMBL/GenBank/DDBJ databases">
        <title>Sequencing the genomes of 1000 actinobacteria strains.</title>
        <authorList>
            <person name="Klenk H.-P."/>
        </authorList>
    </citation>
    <scope>NUCLEOTIDE SEQUENCE [LARGE SCALE GENOMIC DNA]</scope>
    <source>
        <strain evidence="3 4">DSM 45362</strain>
    </source>
</reference>
<feature type="domain" description="DUF7168" evidence="2">
    <location>
        <begin position="210"/>
        <end position="312"/>
    </location>
</feature>
<evidence type="ECO:0000313" key="3">
    <source>
        <dbReference type="EMBL" id="MBB5872794.1"/>
    </source>
</evidence>
<dbReference type="InterPro" id="IPR055592">
    <property type="entry name" value="DUF7168"/>
</dbReference>
<dbReference type="AlphaFoldDB" id="A0A841BXB0"/>
<dbReference type="Pfam" id="PF10979">
    <property type="entry name" value="DUF2786"/>
    <property type="match status" value="1"/>
</dbReference>
<feature type="domain" description="DUF2786" evidence="1">
    <location>
        <begin position="144"/>
        <end position="181"/>
    </location>
</feature>
<dbReference type="InterPro" id="IPR024498">
    <property type="entry name" value="DUF2786"/>
</dbReference>
<protein>
    <recommendedName>
        <fullName evidence="5">DUF2786 domain-containing protein</fullName>
    </recommendedName>
</protein>
<sequence>MGEHEMTFERLQQQLSRAWDRGWMPADLIRFTGRQCDGHAVSMLVDVLAAEIRRYPAATVEERWERQLSEAEATVWWRSDETWLDEWSDREGISVPTALGVATELNSVLLQLPKLPRLCALPGAARRGSLGDDRLERRAVDQRKLDKLRALLAKAESTSFPDEAEAYTAKAQELMARYSIDYAWLSVESGSREIPSGRRVGIDNPYEGAKALLLNQVAGANRCTAVWSRELGFVTVLGFAPDLDAVELLYTSLRVQATTAMMRAGFRKEARSKSFRRAFLTAYAGRIGQRLADAADAASRAAAAQSSADLLPVLAARGDEVREATAEMFPQLVTREVKITNRAGWASGVAAADLASLGVRQPVAADPRSW</sequence>
<organism evidence="3 4">
    <name type="scientific">Allocatelliglobosispora scoriae</name>
    <dbReference type="NCBI Taxonomy" id="643052"/>
    <lineage>
        <taxon>Bacteria</taxon>
        <taxon>Bacillati</taxon>
        <taxon>Actinomycetota</taxon>
        <taxon>Actinomycetes</taxon>
        <taxon>Micromonosporales</taxon>
        <taxon>Micromonosporaceae</taxon>
        <taxon>Allocatelliglobosispora</taxon>
    </lineage>
</organism>
<dbReference type="EMBL" id="JACHMN010000003">
    <property type="protein sequence ID" value="MBB5872794.1"/>
    <property type="molecule type" value="Genomic_DNA"/>
</dbReference>
<dbReference type="Pfam" id="PF23771">
    <property type="entry name" value="DUF7168"/>
    <property type="match status" value="1"/>
</dbReference>
<accession>A0A841BXB0</accession>
<proteinExistence type="predicted"/>
<gene>
    <name evidence="3" type="ORF">F4553_006228</name>
</gene>
<dbReference type="Proteomes" id="UP000587527">
    <property type="component" value="Unassembled WGS sequence"/>
</dbReference>